<dbReference type="AlphaFoldDB" id="A0AAU7QK45"/>
<evidence type="ECO:0000259" key="12">
    <source>
        <dbReference type="Pfam" id="PF00263"/>
    </source>
</evidence>
<protein>
    <submittedName>
        <fullName evidence="15">Type II secretion system secretin GspD</fullName>
    </submittedName>
</protein>
<evidence type="ECO:0000256" key="11">
    <source>
        <dbReference type="SAM" id="MobiDB-lite"/>
    </source>
</evidence>
<evidence type="ECO:0000256" key="6">
    <source>
        <dbReference type="ARBA" id="ARBA00022729"/>
    </source>
</evidence>
<keyword evidence="5" id="KW-0812">Transmembrane</keyword>
<proteinExistence type="inferred from homology"/>
<keyword evidence="4" id="KW-1134">Transmembrane beta strand</keyword>
<feature type="domain" description="NolW-like" evidence="13">
    <location>
        <begin position="195"/>
        <end position="253"/>
    </location>
</feature>
<feature type="region of interest" description="Disordered" evidence="11">
    <location>
        <begin position="408"/>
        <end position="470"/>
    </location>
</feature>
<dbReference type="InterPro" id="IPR005644">
    <property type="entry name" value="NolW-like"/>
</dbReference>
<dbReference type="Pfam" id="PF03958">
    <property type="entry name" value="Secretin_N"/>
    <property type="match status" value="3"/>
</dbReference>
<dbReference type="PANTHER" id="PTHR30332:SF25">
    <property type="entry name" value="SECRETIN XPSD"/>
    <property type="match status" value="1"/>
</dbReference>
<evidence type="ECO:0000256" key="7">
    <source>
        <dbReference type="ARBA" id="ARBA00022927"/>
    </source>
</evidence>
<evidence type="ECO:0000256" key="10">
    <source>
        <dbReference type="RuleBase" id="RU004004"/>
    </source>
</evidence>
<dbReference type="PROSITE" id="PS51257">
    <property type="entry name" value="PROKAR_LIPOPROTEIN"/>
    <property type="match status" value="1"/>
</dbReference>
<dbReference type="InterPro" id="IPR004846">
    <property type="entry name" value="T2SS/T3SS_dom"/>
</dbReference>
<feature type="domain" description="NolW-like" evidence="13">
    <location>
        <begin position="260"/>
        <end position="326"/>
    </location>
</feature>
<dbReference type="Gene3D" id="3.30.1370.120">
    <property type="match status" value="3"/>
</dbReference>
<comment type="similarity">
    <text evidence="2">Belongs to the bacterial secretin family. GSP D subfamily.</text>
</comment>
<keyword evidence="6" id="KW-0732">Signal</keyword>
<dbReference type="PANTHER" id="PTHR30332">
    <property type="entry name" value="PROBABLE GENERAL SECRETION PATHWAY PROTEIN D"/>
    <property type="match status" value="1"/>
</dbReference>
<feature type="domain" description="NolW-like" evidence="13">
    <location>
        <begin position="334"/>
        <end position="505"/>
    </location>
</feature>
<reference evidence="15" key="1">
    <citation type="submission" date="2024-06" db="EMBL/GenBank/DDBJ databases">
        <authorList>
            <person name="Sun Y."/>
        </authorList>
    </citation>
    <scope>NUCLEOTIDE SEQUENCE</scope>
    <source>
        <strain evidence="15">IGA1.0</strain>
    </source>
</reference>
<dbReference type="GO" id="GO:0015628">
    <property type="term" value="P:protein secretion by the type II secretion system"/>
    <property type="evidence" value="ECO:0007669"/>
    <property type="project" value="InterPro"/>
</dbReference>
<accession>A0AAU7QK45</accession>
<dbReference type="Pfam" id="PF21305">
    <property type="entry name" value="type_II_gspD_N0"/>
    <property type="match status" value="1"/>
</dbReference>
<feature type="compositionally biased region" description="Low complexity" evidence="11">
    <location>
        <begin position="457"/>
        <end position="470"/>
    </location>
</feature>
<dbReference type="EMBL" id="CP157948">
    <property type="protein sequence ID" value="XBS89851.1"/>
    <property type="molecule type" value="Genomic_DNA"/>
</dbReference>
<dbReference type="Gene3D" id="3.55.50.30">
    <property type="match status" value="1"/>
</dbReference>
<evidence type="ECO:0000313" key="15">
    <source>
        <dbReference type="EMBL" id="XBS89851.1"/>
    </source>
</evidence>
<feature type="compositionally biased region" description="Gly residues" evidence="11">
    <location>
        <begin position="408"/>
        <end position="441"/>
    </location>
</feature>
<dbReference type="InterPro" id="IPR013356">
    <property type="entry name" value="T2SS_GspD"/>
</dbReference>
<dbReference type="RefSeq" id="WP_350016174.1">
    <property type="nucleotide sequence ID" value="NZ_CP157948.1"/>
</dbReference>
<feature type="domain" description="Type II/III secretion system secretin-like" evidence="12">
    <location>
        <begin position="587"/>
        <end position="752"/>
    </location>
</feature>
<dbReference type="GO" id="GO:0015627">
    <property type="term" value="C:type II protein secretion system complex"/>
    <property type="evidence" value="ECO:0007669"/>
    <property type="project" value="InterPro"/>
</dbReference>
<dbReference type="InterPro" id="IPR050810">
    <property type="entry name" value="Bact_Secretion_Sys_Channel"/>
</dbReference>
<comment type="subcellular location">
    <subcellularLocation>
        <location evidence="1 10">Cell outer membrane</location>
    </subcellularLocation>
</comment>
<keyword evidence="3 10" id="KW-0813">Transport</keyword>
<evidence type="ECO:0000256" key="5">
    <source>
        <dbReference type="ARBA" id="ARBA00022692"/>
    </source>
</evidence>
<gene>
    <name evidence="15" type="primary">gspD</name>
    <name evidence="15" type="ORF">ABNK63_15875</name>
</gene>
<evidence type="ECO:0000256" key="8">
    <source>
        <dbReference type="ARBA" id="ARBA00023136"/>
    </source>
</evidence>
<dbReference type="Pfam" id="PF00263">
    <property type="entry name" value="Secretin"/>
    <property type="match status" value="1"/>
</dbReference>
<evidence type="ECO:0000256" key="1">
    <source>
        <dbReference type="ARBA" id="ARBA00004442"/>
    </source>
</evidence>
<evidence type="ECO:0000256" key="2">
    <source>
        <dbReference type="ARBA" id="ARBA00006980"/>
    </source>
</evidence>
<evidence type="ECO:0000256" key="9">
    <source>
        <dbReference type="ARBA" id="ARBA00023237"/>
    </source>
</evidence>
<dbReference type="GO" id="GO:0009279">
    <property type="term" value="C:cell outer membrane"/>
    <property type="evidence" value="ECO:0007669"/>
    <property type="project" value="UniProtKB-SubCell"/>
</dbReference>
<dbReference type="InterPro" id="IPR049371">
    <property type="entry name" value="GspD-like_N0"/>
</dbReference>
<evidence type="ECO:0000259" key="14">
    <source>
        <dbReference type="Pfam" id="PF21305"/>
    </source>
</evidence>
<evidence type="ECO:0000256" key="3">
    <source>
        <dbReference type="ARBA" id="ARBA00022448"/>
    </source>
</evidence>
<organism evidence="15">
    <name type="scientific">Rhodanobacter sp. IGA1.0</name>
    <dbReference type="NCBI Taxonomy" id="3158582"/>
    <lineage>
        <taxon>Bacteria</taxon>
        <taxon>Pseudomonadati</taxon>
        <taxon>Pseudomonadota</taxon>
        <taxon>Gammaproteobacteria</taxon>
        <taxon>Lysobacterales</taxon>
        <taxon>Rhodanobacteraceae</taxon>
        <taxon>Rhodanobacter</taxon>
    </lineage>
</organism>
<evidence type="ECO:0000259" key="13">
    <source>
        <dbReference type="Pfam" id="PF03958"/>
    </source>
</evidence>
<name>A0AAU7QK45_9GAMM</name>
<dbReference type="InterPro" id="IPR001775">
    <property type="entry name" value="GspD/PilQ"/>
</dbReference>
<dbReference type="PRINTS" id="PR00811">
    <property type="entry name" value="BCTERIALGSPD"/>
</dbReference>
<dbReference type="InterPro" id="IPR038591">
    <property type="entry name" value="NolW-like_sf"/>
</dbReference>
<feature type="region of interest" description="Disordered" evidence="11">
    <location>
        <begin position="361"/>
        <end position="390"/>
    </location>
</feature>
<feature type="domain" description="GspD-like N0" evidence="14">
    <location>
        <begin position="99"/>
        <end position="166"/>
    </location>
</feature>
<sequence>MFRTLTQQTLRAATLAFVVGVAGCASLPQPHDDGTLQREAMAGTQNPVPAPLPLNTSVASGAEATASPEISHGSGQFIHPGALATPRPAASGSGAVTFNFENQPVQAVVKAILGDLLKQNYTIVPGVQGNISFSTSEPVDAGQALPILETLLGWTGNALVHRDGGYVVMPQKDAVAGNLVPSLGATAPQGGLQARLFPLRYISATEMQKLIKPFARPDATLLADPARNLLVMSGTPQELVNYQSMVRTFDVDWLRGMSVGVFNLQYATVGDLMPKLDGMFGVHGDTPLAGMLRFIPIERTNALVVISTQPDYLREVGDWIARIDRGGGNEPQLFVYDVRNIKASDLARYLANIYTNGAGGGGTGDSGGQVGPGLTGATLGSAESAGGTSMGSTAGAFGNASDGSRNGGISGGINGTDGNGGLNMGGARDAGGSGTSGGFGSTSGSSFGNAAGGNGAAGDQQYSSSDGSVRISSVDSNNQLLVRARPSQWEEIKSAIGKLDNVPMQVQIETRILEVNLTGEFQFGVQWYLEGLTGSTTTSDDSGNSVLVPGQPYRHRQIGLGQGGNAFGGEPFFYSFLNSNLQVAVRAMETSGNTKTLSAPSMVVMNNQTASIQVGNSIPINSVSVNSGLGNTTSQSEVKYLNTGVILNVQPRINPGGLVYMNISQEVSQADRTVALVNGNPAISQRKLATQVAVQSGQTVLLGGLIEQAEGNTDTGIPGLNRIPVLGRLFGSTNRSRNRTELIVLITPRVIRGGADAKQVTDDYQNKFESLTPLRKSGEPVPAAAATTVPLPAVPQPQSPPPPVPSWPEQMQQHAELALGKGDYLNAQNLAIQSWQQGTHQGQLCERNWQVVIEARQHAQDAKGLELARKRLADCRAPVKSP</sequence>
<feature type="compositionally biased region" description="Low complexity" evidence="11">
    <location>
        <begin position="380"/>
        <end position="390"/>
    </location>
</feature>
<feature type="compositionally biased region" description="Gly residues" evidence="11">
    <location>
        <begin position="361"/>
        <end position="374"/>
    </location>
</feature>
<dbReference type="NCBIfam" id="TIGR02517">
    <property type="entry name" value="type_II_gspD"/>
    <property type="match status" value="1"/>
</dbReference>
<keyword evidence="9" id="KW-0998">Cell outer membrane</keyword>
<keyword evidence="7" id="KW-0653">Protein transport</keyword>
<keyword evidence="8" id="KW-0472">Membrane</keyword>
<evidence type="ECO:0000256" key="4">
    <source>
        <dbReference type="ARBA" id="ARBA00022452"/>
    </source>
</evidence>